<sequence length="215" mass="23357">MTPHTAPTPDAVPAPQENVWLAAVRADPEHPRRYAQRWDRFEEMGRDLDGEARLVDALAERGARILDAGCGTGRVGGRLAALGHSVAGVDLDPHLISVARERFPAQRWEVGNLAEFTLADQDGTPEAFDLIVCAGNVPTFLAEAERRPALERMRAHLAPGGRLVTGFGAGRGYPFEDFAADAEATGWRVDARFSTWQLHPPAEDFLVALLSRADG</sequence>
<reference evidence="5 6" key="1">
    <citation type="submission" date="2020-08" db="EMBL/GenBank/DDBJ databases">
        <title>Sequencing the genomes of 1000 actinobacteria strains.</title>
        <authorList>
            <person name="Klenk H.-P."/>
        </authorList>
    </citation>
    <scope>NUCLEOTIDE SEQUENCE [LARGE SCALE GENOMIC DNA]</scope>
    <source>
        <strain evidence="5 6">DSM 19079</strain>
    </source>
</reference>
<comment type="caution">
    <text evidence="5">The sequence shown here is derived from an EMBL/GenBank/DDBJ whole genome shotgun (WGS) entry which is preliminary data.</text>
</comment>
<evidence type="ECO:0000256" key="2">
    <source>
        <dbReference type="ARBA" id="ARBA00022679"/>
    </source>
</evidence>
<dbReference type="SUPFAM" id="SSF53335">
    <property type="entry name" value="S-adenosyl-L-methionine-dependent methyltransferases"/>
    <property type="match status" value="1"/>
</dbReference>
<dbReference type="PANTHER" id="PTHR43464">
    <property type="entry name" value="METHYLTRANSFERASE"/>
    <property type="match status" value="1"/>
</dbReference>
<feature type="domain" description="Methyltransferase type 12" evidence="4">
    <location>
        <begin position="66"/>
        <end position="163"/>
    </location>
</feature>
<dbReference type="GO" id="GO:0032259">
    <property type="term" value="P:methylation"/>
    <property type="evidence" value="ECO:0007669"/>
    <property type="project" value="UniProtKB-KW"/>
</dbReference>
<dbReference type="OrthoDB" id="7062303at2"/>
<name>A0A4Y8WWZ6_9MICC</name>
<keyword evidence="1 5" id="KW-0489">Methyltransferase</keyword>
<keyword evidence="6" id="KW-1185">Reference proteome</keyword>
<dbReference type="GO" id="GO:0008168">
    <property type="term" value="F:methyltransferase activity"/>
    <property type="evidence" value="ECO:0007669"/>
    <property type="project" value="UniProtKB-KW"/>
</dbReference>
<dbReference type="Pfam" id="PF08242">
    <property type="entry name" value="Methyltransf_12"/>
    <property type="match status" value="1"/>
</dbReference>
<proteinExistence type="predicted"/>
<dbReference type="CDD" id="cd02440">
    <property type="entry name" value="AdoMet_MTases"/>
    <property type="match status" value="1"/>
</dbReference>
<keyword evidence="3" id="KW-0949">S-adenosyl-L-methionine</keyword>
<organism evidence="5 6">
    <name type="scientific">Micrococcus flavus</name>
    <dbReference type="NCBI Taxonomy" id="384602"/>
    <lineage>
        <taxon>Bacteria</taxon>
        <taxon>Bacillati</taxon>
        <taxon>Actinomycetota</taxon>
        <taxon>Actinomycetes</taxon>
        <taxon>Micrococcales</taxon>
        <taxon>Micrococcaceae</taxon>
        <taxon>Micrococcus</taxon>
    </lineage>
</organism>
<evidence type="ECO:0000256" key="1">
    <source>
        <dbReference type="ARBA" id="ARBA00022603"/>
    </source>
</evidence>
<evidence type="ECO:0000259" key="4">
    <source>
        <dbReference type="Pfam" id="PF08242"/>
    </source>
</evidence>
<dbReference type="AlphaFoldDB" id="A0A4Y8WWZ6"/>
<evidence type="ECO:0000313" key="5">
    <source>
        <dbReference type="EMBL" id="MBB4882287.1"/>
    </source>
</evidence>
<dbReference type="Gene3D" id="3.40.50.150">
    <property type="entry name" value="Vaccinia Virus protein VP39"/>
    <property type="match status" value="1"/>
</dbReference>
<gene>
    <name evidence="5" type="ORF">BJ976_000638</name>
</gene>
<dbReference type="EMBL" id="JACHMC010000001">
    <property type="protein sequence ID" value="MBB4882287.1"/>
    <property type="molecule type" value="Genomic_DNA"/>
</dbReference>
<dbReference type="PANTHER" id="PTHR43464:SF19">
    <property type="entry name" value="UBIQUINONE BIOSYNTHESIS O-METHYLTRANSFERASE, MITOCHONDRIAL"/>
    <property type="match status" value="1"/>
</dbReference>
<dbReference type="InterPro" id="IPR029063">
    <property type="entry name" value="SAM-dependent_MTases_sf"/>
</dbReference>
<dbReference type="RefSeq" id="WP_135030659.1">
    <property type="nucleotide sequence ID" value="NZ_BMLA01000005.1"/>
</dbReference>
<accession>A0A4Y8WWZ6</accession>
<keyword evidence="2 5" id="KW-0808">Transferase</keyword>
<dbReference type="Proteomes" id="UP000560081">
    <property type="component" value="Unassembled WGS sequence"/>
</dbReference>
<protein>
    <submittedName>
        <fullName evidence="5">SAM-dependent methyltransferase</fullName>
    </submittedName>
</protein>
<evidence type="ECO:0000313" key="6">
    <source>
        <dbReference type="Proteomes" id="UP000560081"/>
    </source>
</evidence>
<evidence type="ECO:0000256" key="3">
    <source>
        <dbReference type="ARBA" id="ARBA00022691"/>
    </source>
</evidence>
<dbReference type="InterPro" id="IPR013217">
    <property type="entry name" value="Methyltransf_12"/>
</dbReference>